<dbReference type="SUPFAM" id="SSF48179">
    <property type="entry name" value="6-phosphogluconate dehydrogenase C-terminal domain-like"/>
    <property type="match status" value="1"/>
</dbReference>
<evidence type="ECO:0000259" key="5">
    <source>
        <dbReference type="Pfam" id="PF14833"/>
    </source>
</evidence>
<dbReference type="InterPro" id="IPR013328">
    <property type="entry name" value="6PGD_dom2"/>
</dbReference>
<dbReference type="Gene3D" id="1.10.1040.10">
    <property type="entry name" value="N-(1-d-carboxylethyl)-l-norvaline Dehydrogenase, domain 2"/>
    <property type="match status" value="1"/>
</dbReference>
<reference evidence="6" key="1">
    <citation type="submission" date="2016-04" db="EMBL/GenBank/DDBJ databases">
        <authorList>
            <person name="Evans L.H."/>
            <person name="Alamgir A."/>
            <person name="Owens N."/>
            <person name="Weber N.D."/>
            <person name="Virtaneva K."/>
            <person name="Barbian K."/>
            <person name="Babar A."/>
            <person name="Rosenke K."/>
        </authorList>
    </citation>
    <scope>NUCLEOTIDE SEQUENCE</scope>
    <source>
        <strain evidence="6">86</strain>
    </source>
</reference>
<dbReference type="InterPro" id="IPR029154">
    <property type="entry name" value="HIBADH-like_NADP-bd"/>
</dbReference>
<dbReference type="Gene3D" id="3.40.50.720">
    <property type="entry name" value="NAD(P)-binding Rossmann-like Domain"/>
    <property type="match status" value="1"/>
</dbReference>
<proteinExistence type="predicted"/>
<dbReference type="PIRSF" id="PIRSF000103">
    <property type="entry name" value="HIBADH"/>
    <property type="match status" value="1"/>
</dbReference>
<keyword evidence="1 6" id="KW-0560">Oxidoreductase</keyword>
<dbReference type="InterPro" id="IPR036291">
    <property type="entry name" value="NAD(P)-bd_dom_sf"/>
</dbReference>
<organism evidence="6">
    <name type="scientific">uncultured Alphaproteobacteria bacterium</name>
    <dbReference type="NCBI Taxonomy" id="91750"/>
    <lineage>
        <taxon>Bacteria</taxon>
        <taxon>Pseudomonadati</taxon>
        <taxon>Pseudomonadota</taxon>
        <taxon>Alphaproteobacteria</taxon>
        <taxon>environmental samples</taxon>
    </lineage>
</organism>
<evidence type="ECO:0000313" key="6">
    <source>
        <dbReference type="EMBL" id="SBW12757.1"/>
    </source>
</evidence>
<dbReference type="EC" id="1.1.1.31" evidence="6"/>
<dbReference type="GO" id="GO:0050661">
    <property type="term" value="F:NADP binding"/>
    <property type="evidence" value="ECO:0007669"/>
    <property type="project" value="InterPro"/>
</dbReference>
<protein>
    <submittedName>
        <fullName evidence="6">3-hydroxyisobutyrate dehydrogenase</fullName>
        <ecNumber evidence="6">1.1.1.31</ecNumber>
    </submittedName>
</protein>
<dbReference type="PANTHER" id="PTHR22981">
    <property type="entry name" value="3-HYDROXYISOBUTYRATE DEHYDROGENASE-RELATED"/>
    <property type="match status" value="1"/>
</dbReference>
<dbReference type="GO" id="GO:0051287">
    <property type="term" value="F:NAD binding"/>
    <property type="evidence" value="ECO:0007669"/>
    <property type="project" value="InterPro"/>
</dbReference>
<feature type="domain" description="3-hydroxyisobutyrate dehydrogenase-like NAD-binding" evidence="5">
    <location>
        <begin position="168"/>
        <end position="289"/>
    </location>
</feature>
<dbReference type="SUPFAM" id="SSF51735">
    <property type="entry name" value="NAD(P)-binding Rossmann-fold domains"/>
    <property type="match status" value="1"/>
</dbReference>
<dbReference type="EMBL" id="FLUO01000003">
    <property type="protein sequence ID" value="SBW12757.1"/>
    <property type="molecule type" value="Genomic_DNA"/>
</dbReference>
<feature type="domain" description="6-phosphogluconate dehydrogenase NADP-binding" evidence="4">
    <location>
        <begin position="6"/>
        <end position="162"/>
    </location>
</feature>
<dbReference type="GO" id="GO:0008442">
    <property type="term" value="F:3-hydroxyisobutyrate dehydrogenase activity"/>
    <property type="evidence" value="ECO:0007669"/>
    <property type="project" value="UniProtKB-EC"/>
</dbReference>
<keyword evidence="2" id="KW-0520">NAD</keyword>
<dbReference type="InterPro" id="IPR015815">
    <property type="entry name" value="HIBADH-related"/>
</dbReference>
<gene>
    <name evidence="6" type="ORF">KL86APRO_30248</name>
</gene>
<dbReference type="PANTHER" id="PTHR22981:SF7">
    <property type="entry name" value="3-HYDROXYISOBUTYRATE DEHYDROGENASE, MITOCHONDRIAL"/>
    <property type="match status" value="1"/>
</dbReference>
<dbReference type="InterPro" id="IPR008927">
    <property type="entry name" value="6-PGluconate_DH-like_C_sf"/>
</dbReference>
<dbReference type="Pfam" id="PF03446">
    <property type="entry name" value="NAD_binding_2"/>
    <property type="match status" value="1"/>
</dbReference>
<dbReference type="AlphaFoldDB" id="A0A212KM59"/>
<sequence>MTERPRVGFVGIGNMGRPMTALLAQAGFPLALFDLDARAAERHARGIGARAAESPRALAEASDVVIAMLPNGEIVREALLGADGIARHLAPGALAIDSSSSYPVGTQALGRDLAALGIDFVDAPVSGGVKRAIAGTLAIMLGGEPHATTRAAAVLAPLGTVIETGILGSGHAVKALNNYVSAAGLAAAAEAVLVGRKFGLDGETVVRVLNASTGRNNATENKIAQFVLSGSFASGFALDLMAKDLRAAARLAEDLGVAAPQLAHTVRLWSAAEAALGPGQDHTAIYRYLEAADRED</sequence>
<evidence type="ECO:0000256" key="2">
    <source>
        <dbReference type="ARBA" id="ARBA00023027"/>
    </source>
</evidence>
<feature type="active site" evidence="3">
    <location>
        <position position="174"/>
    </location>
</feature>
<dbReference type="Pfam" id="PF14833">
    <property type="entry name" value="NAD_binding_11"/>
    <property type="match status" value="1"/>
</dbReference>
<evidence type="ECO:0000256" key="3">
    <source>
        <dbReference type="PIRSR" id="PIRSR000103-1"/>
    </source>
</evidence>
<evidence type="ECO:0000256" key="1">
    <source>
        <dbReference type="ARBA" id="ARBA00023002"/>
    </source>
</evidence>
<dbReference type="InterPro" id="IPR006115">
    <property type="entry name" value="6PGDH_NADP-bd"/>
</dbReference>
<name>A0A212KM59_9PROT</name>
<evidence type="ECO:0000259" key="4">
    <source>
        <dbReference type="Pfam" id="PF03446"/>
    </source>
</evidence>
<accession>A0A212KM59</accession>